<evidence type="ECO:0000313" key="2">
    <source>
        <dbReference type="Proteomes" id="UP001482620"/>
    </source>
</evidence>
<proteinExistence type="predicted"/>
<evidence type="ECO:0000313" key="1">
    <source>
        <dbReference type="EMBL" id="MEQ2253513.1"/>
    </source>
</evidence>
<organism evidence="1 2">
    <name type="scientific">Ilyodon furcidens</name>
    <name type="common">goldbreast splitfin</name>
    <dbReference type="NCBI Taxonomy" id="33524"/>
    <lineage>
        <taxon>Eukaryota</taxon>
        <taxon>Metazoa</taxon>
        <taxon>Chordata</taxon>
        <taxon>Craniata</taxon>
        <taxon>Vertebrata</taxon>
        <taxon>Euteleostomi</taxon>
        <taxon>Actinopterygii</taxon>
        <taxon>Neopterygii</taxon>
        <taxon>Teleostei</taxon>
        <taxon>Neoteleostei</taxon>
        <taxon>Acanthomorphata</taxon>
        <taxon>Ovalentaria</taxon>
        <taxon>Atherinomorphae</taxon>
        <taxon>Cyprinodontiformes</taxon>
        <taxon>Goodeidae</taxon>
        <taxon>Ilyodon</taxon>
    </lineage>
</organism>
<dbReference type="EMBL" id="JAHRIQ010098172">
    <property type="protein sequence ID" value="MEQ2253513.1"/>
    <property type="molecule type" value="Genomic_DNA"/>
</dbReference>
<reference evidence="1 2" key="1">
    <citation type="submission" date="2021-06" db="EMBL/GenBank/DDBJ databases">
        <authorList>
            <person name="Palmer J.M."/>
        </authorList>
    </citation>
    <scope>NUCLEOTIDE SEQUENCE [LARGE SCALE GENOMIC DNA]</scope>
    <source>
        <strain evidence="2">if_2019</strain>
        <tissue evidence="1">Muscle</tissue>
    </source>
</reference>
<dbReference type="Proteomes" id="UP001482620">
    <property type="component" value="Unassembled WGS sequence"/>
</dbReference>
<name>A0ABV0VAZ8_9TELE</name>
<sequence length="75" mass="8382">MFPCLEASDQAWHSRFGSQSSATAAPPFLGFLFCMAEREKVRMPQSIQKMFIKPSSDFLRMVSNTTGELTICGDD</sequence>
<protein>
    <submittedName>
        <fullName evidence="1">Uncharacterized protein</fullName>
    </submittedName>
</protein>
<keyword evidence="2" id="KW-1185">Reference proteome</keyword>
<accession>A0ABV0VAZ8</accession>
<comment type="caution">
    <text evidence="1">The sequence shown here is derived from an EMBL/GenBank/DDBJ whole genome shotgun (WGS) entry which is preliminary data.</text>
</comment>
<gene>
    <name evidence="1" type="ORF">ILYODFUR_032950</name>
</gene>